<comment type="caution">
    <text evidence="1">The sequence shown here is derived from an EMBL/GenBank/DDBJ whole genome shotgun (WGS) entry which is preliminary data.</text>
</comment>
<organism evidence="1 2">
    <name type="scientific">Gonium pectorale</name>
    <name type="common">Green alga</name>
    <dbReference type="NCBI Taxonomy" id="33097"/>
    <lineage>
        <taxon>Eukaryota</taxon>
        <taxon>Viridiplantae</taxon>
        <taxon>Chlorophyta</taxon>
        <taxon>core chlorophytes</taxon>
        <taxon>Chlorophyceae</taxon>
        <taxon>CS clade</taxon>
        <taxon>Chlamydomonadales</taxon>
        <taxon>Volvocaceae</taxon>
        <taxon>Gonium</taxon>
    </lineage>
</organism>
<reference evidence="2" key="1">
    <citation type="journal article" date="2016" name="Nat. Commun.">
        <title>The Gonium pectorale genome demonstrates co-option of cell cycle regulation during the evolution of multicellularity.</title>
        <authorList>
            <person name="Hanschen E.R."/>
            <person name="Marriage T.N."/>
            <person name="Ferris P.J."/>
            <person name="Hamaji T."/>
            <person name="Toyoda A."/>
            <person name="Fujiyama A."/>
            <person name="Neme R."/>
            <person name="Noguchi H."/>
            <person name="Minakuchi Y."/>
            <person name="Suzuki M."/>
            <person name="Kawai-Toyooka H."/>
            <person name="Smith D.R."/>
            <person name="Sparks H."/>
            <person name="Anderson J."/>
            <person name="Bakaric R."/>
            <person name="Luria V."/>
            <person name="Karger A."/>
            <person name="Kirschner M.W."/>
            <person name="Durand P.M."/>
            <person name="Michod R.E."/>
            <person name="Nozaki H."/>
            <person name="Olson B.J."/>
        </authorList>
    </citation>
    <scope>NUCLEOTIDE SEQUENCE [LARGE SCALE GENOMIC DNA]</scope>
    <source>
        <strain evidence="2">NIES-2863</strain>
    </source>
</reference>
<evidence type="ECO:0000313" key="2">
    <source>
        <dbReference type="Proteomes" id="UP000075714"/>
    </source>
</evidence>
<keyword evidence="2" id="KW-1185">Reference proteome</keyword>
<gene>
    <name evidence="1" type="ORF">GPECTOR_58g565</name>
</gene>
<sequence length="78" mass="8060">MIASSVLASSATGPELQELVLDGVSVSPGEDGLEGGALAPLWELELQAQWDARVGLCGGDPEAELRLMRGLLELSRAG</sequence>
<protein>
    <submittedName>
        <fullName evidence="1">Uncharacterized protein</fullName>
    </submittedName>
</protein>
<dbReference type="Proteomes" id="UP000075714">
    <property type="component" value="Unassembled WGS sequence"/>
</dbReference>
<evidence type="ECO:0000313" key="1">
    <source>
        <dbReference type="EMBL" id="KXZ45116.1"/>
    </source>
</evidence>
<dbReference type="AlphaFoldDB" id="A0A150G5F5"/>
<dbReference type="EMBL" id="LSYV01000059">
    <property type="protein sequence ID" value="KXZ45116.1"/>
    <property type="molecule type" value="Genomic_DNA"/>
</dbReference>
<name>A0A150G5F5_GONPE</name>
<proteinExistence type="predicted"/>
<accession>A0A150G5F5</accession>